<keyword evidence="1" id="KW-0472">Membrane</keyword>
<keyword evidence="1" id="KW-1133">Transmembrane helix</keyword>
<comment type="caution">
    <text evidence="3">The sequence shown here is derived from an EMBL/GenBank/DDBJ whole genome shotgun (WGS) entry which is preliminary data.</text>
</comment>
<evidence type="ECO:0000256" key="1">
    <source>
        <dbReference type="SAM" id="Phobius"/>
    </source>
</evidence>
<dbReference type="Proteomes" id="UP000281564">
    <property type="component" value="Unassembled WGS sequence"/>
</dbReference>
<sequence length="70" mass="7018">MDIDANVGGTDRLLRALGAMLLSIVAVRALVAGQRSKGLLAGIGAVGLGFNATTCFCGLNAALGIDTNEE</sequence>
<dbReference type="RefSeq" id="WP_120083339.1">
    <property type="nucleotide sequence ID" value="NZ_QMDW01000003.1"/>
</dbReference>
<evidence type="ECO:0000259" key="2">
    <source>
        <dbReference type="Pfam" id="PF11127"/>
    </source>
</evidence>
<keyword evidence="4" id="KW-1185">Reference proteome</keyword>
<protein>
    <submittedName>
        <fullName evidence="3">DUF2892 domain-containing protein</fullName>
    </submittedName>
</protein>
<evidence type="ECO:0000313" key="3">
    <source>
        <dbReference type="EMBL" id="RJX51094.1"/>
    </source>
</evidence>
<evidence type="ECO:0000313" key="4">
    <source>
        <dbReference type="Proteomes" id="UP000281564"/>
    </source>
</evidence>
<keyword evidence="1" id="KW-0812">Transmembrane</keyword>
<dbReference type="AlphaFoldDB" id="A0A3A6Q9K1"/>
<name>A0A3A6Q9K1_9EURY</name>
<feature type="transmembrane region" description="Helical" evidence="1">
    <location>
        <begin position="38"/>
        <end position="63"/>
    </location>
</feature>
<accession>A0A3A6Q9K1</accession>
<dbReference type="InterPro" id="IPR021309">
    <property type="entry name" value="YgaP-like_TM"/>
</dbReference>
<organism evidence="3 4">
    <name type="scientific">Halonotius pteroides</name>
    <dbReference type="NCBI Taxonomy" id="268735"/>
    <lineage>
        <taxon>Archaea</taxon>
        <taxon>Methanobacteriati</taxon>
        <taxon>Methanobacteriota</taxon>
        <taxon>Stenosarchaea group</taxon>
        <taxon>Halobacteria</taxon>
        <taxon>Halobacteriales</taxon>
        <taxon>Haloferacaceae</taxon>
        <taxon>Halonotius</taxon>
    </lineage>
</organism>
<feature type="transmembrane region" description="Helical" evidence="1">
    <location>
        <begin position="12"/>
        <end position="31"/>
    </location>
</feature>
<gene>
    <name evidence="3" type="ORF">DP106_03140</name>
</gene>
<dbReference type="Pfam" id="PF11127">
    <property type="entry name" value="YgaP-like_TM"/>
    <property type="match status" value="1"/>
</dbReference>
<reference evidence="3 4" key="1">
    <citation type="submission" date="2018-06" db="EMBL/GenBank/DDBJ databases">
        <title>Halonotius sp. F13-13 a new haloarchaeeon isolated from a solar saltern from Isla Cristina, Huelva, Spain.</title>
        <authorList>
            <person name="Duran-Viseras A."/>
            <person name="Sanchez-Porro C."/>
            <person name="Ventosa A."/>
        </authorList>
    </citation>
    <scope>NUCLEOTIDE SEQUENCE [LARGE SCALE GENOMIC DNA]</scope>
    <source>
        <strain evidence="3 4">CECT 7525</strain>
    </source>
</reference>
<dbReference type="OrthoDB" id="100832at2157"/>
<proteinExistence type="predicted"/>
<feature type="domain" description="Inner membrane protein YgaP-like transmembrane" evidence="2">
    <location>
        <begin position="5"/>
        <end position="69"/>
    </location>
</feature>
<dbReference type="EMBL" id="QMDW01000003">
    <property type="protein sequence ID" value="RJX51094.1"/>
    <property type="molecule type" value="Genomic_DNA"/>
</dbReference>